<dbReference type="AlphaFoldDB" id="A0A158C449"/>
<dbReference type="GO" id="GO:0003677">
    <property type="term" value="F:DNA binding"/>
    <property type="evidence" value="ECO:0007669"/>
    <property type="project" value="UniProtKB-KW"/>
</dbReference>
<keyword evidence="3" id="KW-0804">Transcription</keyword>
<dbReference type="Proteomes" id="UP000054911">
    <property type="component" value="Unassembled WGS sequence"/>
</dbReference>
<dbReference type="PROSITE" id="PS51118">
    <property type="entry name" value="HTH_HXLR"/>
    <property type="match status" value="1"/>
</dbReference>
<evidence type="ECO:0000256" key="1">
    <source>
        <dbReference type="ARBA" id="ARBA00023015"/>
    </source>
</evidence>
<dbReference type="PANTHER" id="PTHR33204:SF29">
    <property type="entry name" value="TRANSCRIPTIONAL REGULATOR"/>
    <property type="match status" value="1"/>
</dbReference>
<dbReference type="InterPro" id="IPR036388">
    <property type="entry name" value="WH-like_DNA-bd_sf"/>
</dbReference>
<accession>A0A158C449</accession>
<gene>
    <name evidence="5" type="ORF">AWB80_04568</name>
</gene>
<sequence>MPKRRKYDEAPPCAIVATLNLINGRWKGVVLYYLLTKGTMRFNELQRHLPGCTPRLLVKQLRELEEDAFITRTVYAVVPPKVEYALTDEGRTIGPILLQLNEWGAGWLERRGLRQKTARAA</sequence>
<name>A0A158C449_9BURK</name>
<dbReference type="OrthoDB" id="9807069at2"/>
<dbReference type="SUPFAM" id="SSF46785">
    <property type="entry name" value="Winged helix' DNA-binding domain"/>
    <property type="match status" value="1"/>
</dbReference>
<feature type="domain" description="HTH hxlR-type" evidence="4">
    <location>
        <begin position="13"/>
        <end position="112"/>
    </location>
</feature>
<comment type="caution">
    <text evidence="5">The sequence shown here is derived from an EMBL/GenBank/DDBJ whole genome shotgun (WGS) entry which is preliminary data.</text>
</comment>
<dbReference type="Gene3D" id="1.10.10.10">
    <property type="entry name" value="Winged helix-like DNA-binding domain superfamily/Winged helix DNA-binding domain"/>
    <property type="match status" value="1"/>
</dbReference>
<keyword evidence="2" id="KW-0238">DNA-binding</keyword>
<evidence type="ECO:0000259" key="4">
    <source>
        <dbReference type="PROSITE" id="PS51118"/>
    </source>
</evidence>
<evidence type="ECO:0000256" key="3">
    <source>
        <dbReference type="ARBA" id="ARBA00023163"/>
    </source>
</evidence>
<dbReference type="InterPro" id="IPR036390">
    <property type="entry name" value="WH_DNA-bd_sf"/>
</dbReference>
<dbReference type="EMBL" id="FCOE02000016">
    <property type="protein sequence ID" value="SAK77125.1"/>
    <property type="molecule type" value="Genomic_DNA"/>
</dbReference>
<reference evidence="5" key="1">
    <citation type="submission" date="2016-01" db="EMBL/GenBank/DDBJ databases">
        <authorList>
            <person name="Peeters C."/>
        </authorList>
    </citation>
    <scope>NUCLEOTIDE SEQUENCE [LARGE SCALE GENOMIC DNA]</scope>
    <source>
        <strain evidence="5">LMG 29323</strain>
    </source>
</reference>
<keyword evidence="1" id="KW-0805">Transcription regulation</keyword>
<evidence type="ECO:0000313" key="6">
    <source>
        <dbReference type="Proteomes" id="UP000054911"/>
    </source>
</evidence>
<dbReference type="RefSeq" id="WP_061176948.1">
    <property type="nucleotide sequence ID" value="NZ_FCOE02000016.1"/>
</dbReference>
<dbReference type="InterPro" id="IPR002577">
    <property type="entry name" value="HTH_HxlR"/>
</dbReference>
<evidence type="ECO:0000313" key="5">
    <source>
        <dbReference type="EMBL" id="SAK77125.1"/>
    </source>
</evidence>
<dbReference type="Pfam" id="PF01638">
    <property type="entry name" value="HxlR"/>
    <property type="match status" value="1"/>
</dbReference>
<dbReference type="PANTHER" id="PTHR33204">
    <property type="entry name" value="TRANSCRIPTIONAL REGULATOR, MARR FAMILY"/>
    <property type="match status" value="1"/>
</dbReference>
<keyword evidence="6" id="KW-1185">Reference proteome</keyword>
<dbReference type="STRING" id="1777141.AWB80_04568"/>
<organism evidence="5 6">
    <name type="scientific">Caballeronia pedi</name>
    <dbReference type="NCBI Taxonomy" id="1777141"/>
    <lineage>
        <taxon>Bacteria</taxon>
        <taxon>Pseudomonadati</taxon>
        <taxon>Pseudomonadota</taxon>
        <taxon>Betaproteobacteria</taxon>
        <taxon>Burkholderiales</taxon>
        <taxon>Burkholderiaceae</taxon>
        <taxon>Caballeronia</taxon>
    </lineage>
</organism>
<evidence type="ECO:0000256" key="2">
    <source>
        <dbReference type="ARBA" id="ARBA00023125"/>
    </source>
</evidence>
<protein>
    <submittedName>
        <fullName evidence="5">Transcriptional regulator family protein</fullName>
    </submittedName>
</protein>
<proteinExistence type="predicted"/>